<keyword evidence="17" id="KW-1185">Reference proteome</keyword>
<evidence type="ECO:0000256" key="3">
    <source>
        <dbReference type="ARBA" id="ARBA00013223"/>
    </source>
</evidence>
<feature type="binding site" evidence="13">
    <location>
        <begin position="295"/>
        <end position="296"/>
    </location>
    <ligand>
        <name>NADP(+)</name>
        <dbReference type="ChEBI" id="CHEBI:58349"/>
    </ligand>
</feature>
<dbReference type="InterPro" id="IPR017896">
    <property type="entry name" value="4Fe4S_Fe-S-bd"/>
</dbReference>
<evidence type="ECO:0000313" key="16">
    <source>
        <dbReference type="EMBL" id="PQM47935.1"/>
    </source>
</evidence>
<dbReference type="InterPro" id="IPR021163">
    <property type="entry name" value="Ferredox_Rdtase_adrenod"/>
</dbReference>
<evidence type="ECO:0000313" key="15">
    <source>
        <dbReference type="EMBL" id="OHV06877.1"/>
    </source>
</evidence>
<evidence type="ECO:0000256" key="2">
    <source>
        <dbReference type="ARBA" id="ARBA00008312"/>
    </source>
</evidence>
<dbReference type="PRINTS" id="PR00419">
    <property type="entry name" value="ADXRDTASE"/>
</dbReference>
<evidence type="ECO:0000256" key="1">
    <source>
        <dbReference type="ARBA" id="ARBA00001974"/>
    </source>
</evidence>
<comment type="caution">
    <text evidence="15">The sequence shown here is derived from an EMBL/GenBank/DDBJ whole genome shotgun (WGS) entry which is preliminary data.</text>
</comment>
<dbReference type="PROSITE" id="PS00198">
    <property type="entry name" value="4FE4S_FER_1"/>
    <property type="match status" value="1"/>
</dbReference>
<dbReference type="Gene3D" id="3.40.50.720">
    <property type="entry name" value="NAD(P)-binding Rossmann-like Domain"/>
    <property type="match status" value="1"/>
</dbReference>
<feature type="binding site" evidence="12">
    <location>
        <position position="116"/>
    </location>
    <ligand>
        <name>FAD</name>
        <dbReference type="ChEBI" id="CHEBI:57692"/>
    </ligand>
</feature>
<keyword evidence="10" id="KW-0411">Iron-sulfur</keyword>
<dbReference type="GO" id="GO:0004324">
    <property type="term" value="F:ferredoxin-NADP+ reductase activity"/>
    <property type="evidence" value="ECO:0007669"/>
    <property type="project" value="UniProtKB-EC"/>
</dbReference>
<evidence type="ECO:0000259" key="14">
    <source>
        <dbReference type="PROSITE" id="PS51379"/>
    </source>
</evidence>
<keyword evidence="8 16" id="KW-0560">Oxidoreductase</keyword>
<evidence type="ECO:0000256" key="6">
    <source>
        <dbReference type="ARBA" id="ARBA00022827"/>
    </source>
</evidence>
<organism evidence="15 17">
    <name type="scientific">Mycobacterium talmoniae</name>
    <dbReference type="NCBI Taxonomy" id="1858794"/>
    <lineage>
        <taxon>Bacteria</taxon>
        <taxon>Bacillati</taxon>
        <taxon>Actinomycetota</taxon>
        <taxon>Actinomycetes</taxon>
        <taxon>Mycobacteriales</taxon>
        <taxon>Mycobacteriaceae</taxon>
        <taxon>Mycobacterium</taxon>
    </lineage>
</organism>
<reference evidence="15 17" key="1">
    <citation type="submission" date="2016-10" db="EMBL/GenBank/DDBJ databases">
        <title>Genome sequence of Mycobacterium talmonii.</title>
        <authorList>
            <person name="Greninger A.L."/>
            <person name="Elliott B."/>
            <person name="Vasireddy S."/>
            <person name="Vasireddy R."/>
        </authorList>
    </citation>
    <scope>NUCLEOTIDE SEQUENCE [LARGE SCALE GENOMIC DNA]</scope>
    <source>
        <strain evidence="15">MO-5499</strain>
        <strain evidence="17">NE-TNMC-100812</strain>
    </source>
</reference>
<keyword evidence="7 13" id="KW-0521">NADP</keyword>
<feature type="binding site" evidence="13">
    <location>
        <position position="461"/>
    </location>
    <ligand>
        <name>NADP(+)</name>
        <dbReference type="ChEBI" id="CHEBI:58349"/>
    </ligand>
</feature>
<dbReference type="SUPFAM" id="SSF51971">
    <property type="entry name" value="Nucleotide-binding domain"/>
    <property type="match status" value="2"/>
</dbReference>
<dbReference type="EMBL" id="MLQM01000001">
    <property type="protein sequence ID" value="OHV06877.1"/>
    <property type="molecule type" value="Genomic_DNA"/>
</dbReference>
<comment type="cofactor">
    <cofactor evidence="1 12">
        <name>FAD</name>
        <dbReference type="ChEBI" id="CHEBI:57692"/>
    </cofactor>
</comment>
<feature type="binding site" evidence="12">
    <location>
        <begin position="461"/>
        <end position="463"/>
    </location>
    <ligand>
        <name>FAD</name>
        <dbReference type="ChEBI" id="CHEBI:57692"/>
    </ligand>
</feature>
<dbReference type="EMBL" id="PPEA01000254">
    <property type="protein sequence ID" value="PQM47935.1"/>
    <property type="molecule type" value="Genomic_DNA"/>
</dbReference>
<keyword evidence="6 12" id="KW-0274">FAD</keyword>
<evidence type="ECO:0000256" key="5">
    <source>
        <dbReference type="ARBA" id="ARBA00022723"/>
    </source>
</evidence>
<dbReference type="Gene3D" id="3.30.70.20">
    <property type="match status" value="1"/>
</dbReference>
<dbReference type="AlphaFoldDB" id="A0A1S1NQZ6"/>
<gene>
    <name evidence="16" type="primary">fprB_2</name>
    <name evidence="15" type="ORF">BKN37_00025</name>
    <name evidence="16" type="ORF">C1Y40_01758</name>
</gene>
<feature type="binding site" evidence="13">
    <location>
        <begin position="251"/>
        <end position="254"/>
    </location>
    <ligand>
        <name>NADP(+)</name>
        <dbReference type="ChEBI" id="CHEBI:58349"/>
    </ligand>
</feature>
<dbReference type="GO" id="GO:0051536">
    <property type="term" value="F:iron-sulfur cluster binding"/>
    <property type="evidence" value="ECO:0007669"/>
    <property type="project" value="UniProtKB-KW"/>
</dbReference>
<keyword evidence="5" id="KW-0479">Metal-binding</keyword>
<evidence type="ECO:0000256" key="8">
    <source>
        <dbReference type="ARBA" id="ARBA00023002"/>
    </source>
</evidence>
<comment type="similarity">
    <text evidence="2">Belongs to the ferredoxin--NADP reductase type 1 family.</text>
</comment>
<feature type="domain" description="4Fe-4S ferredoxin-type" evidence="14">
    <location>
        <begin position="37"/>
        <end position="66"/>
    </location>
</feature>
<evidence type="ECO:0000256" key="11">
    <source>
        <dbReference type="ARBA" id="ARBA00047776"/>
    </source>
</evidence>
<evidence type="ECO:0000256" key="9">
    <source>
        <dbReference type="ARBA" id="ARBA00023004"/>
    </source>
</evidence>
<evidence type="ECO:0000313" key="18">
    <source>
        <dbReference type="Proteomes" id="UP000238296"/>
    </source>
</evidence>
<dbReference type="Proteomes" id="UP000238296">
    <property type="component" value="Unassembled WGS sequence"/>
</dbReference>
<dbReference type="PANTHER" id="PTHR48467:SF1">
    <property type="entry name" value="GLUTAMATE SYNTHASE 1 [NADH], CHLOROPLASTIC-LIKE"/>
    <property type="match status" value="1"/>
</dbReference>
<reference evidence="16 18" key="2">
    <citation type="journal article" date="2017" name="Int. J. Syst. Evol. Microbiol.">
        <title>Mycobacterium talmoniae sp. nov., a slowly growing mycobacterium isolated from human respiratory samples.</title>
        <authorList>
            <person name="Davidson R.M."/>
            <person name="DeGroote M.A."/>
            <person name="Marola J.L."/>
            <person name="Buss S."/>
            <person name="Jones V."/>
            <person name="McNeil M.R."/>
            <person name="Freifeld A.G."/>
            <person name="Elaine Epperson L."/>
            <person name="Hasan N.A."/>
            <person name="Jackson M."/>
            <person name="Iwen P.C."/>
            <person name="Salfinger M."/>
            <person name="Strong M."/>
        </authorList>
    </citation>
    <scope>NUCLEOTIDE SEQUENCE [LARGE SCALE GENOMIC DNA]</scope>
    <source>
        <strain evidence="16 18">ATCC BAA-2683</strain>
    </source>
</reference>
<dbReference type="EC" id="1.18.1.2" evidence="3"/>
<accession>A0A1S1NQZ6</accession>
<dbReference type="Pfam" id="PF00037">
    <property type="entry name" value="Fer4"/>
    <property type="match status" value="1"/>
</dbReference>
<dbReference type="Pfam" id="PF07992">
    <property type="entry name" value="Pyr_redox_2"/>
    <property type="match status" value="1"/>
</dbReference>
<dbReference type="PANTHER" id="PTHR48467">
    <property type="entry name" value="GLUTAMATE SYNTHASE 1 [NADH], CHLOROPLASTIC-LIKE"/>
    <property type="match status" value="1"/>
</dbReference>
<dbReference type="PROSITE" id="PS51379">
    <property type="entry name" value="4FE4S_FER_2"/>
    <property type="match status" value="2"/>
</dbReference>
<proteinExistence type="inferred from homology"/>
<dbReference type="Proteomes" id="UP000179734">
    <property type="component" value="Unassembled WGS sequence"/>
</dbReference>
<dbReference type="InterPro" id="IPR055275">
    <property type="entry name" value="Ferredox_Rdtase"/>
</dbReference>
<dbReference type="RefSeq" id="WP_071019210.1">
    <property type="nucleotide sequence ID" value="NZ_MLQM01000001.1"/>
</dbReference>
<keyword evidence="9" id="KW-0408">Iron</keyword>
<feature type="binding site" evidence="12">
    <location>
        <position position="144"/>
    </location>
    <ligand>
        <name>FAD</name>
        <dbReference type="ChEBI" id="CHEBI:57692"/>
    </ligand>
</feature>
<dbReference type="InterPro" id="IPR023753">
    <property type="entry name" value="FAD/NAD-binding_dom"/>
</dbReference>
<dbReference type="SUPFAM" id="SSF54862">
    <property type="entry name" value="4Fe-4S ferredoxins"/>
    <property type="match status" value="1"/>
</dbReference>
<feature type="binding site" evidence="12">
    <location>
        <position position="136"/>
    </location>
    <ligand>
        <name>FAD</name>
        <dbReference type="ChEBI" id="CHEBI:57692"/>
    </ligand>
</feature>
<evidence type="ECO:0000256" key="12">
    <source>
        <dbReference type="PIRSR" id="PIRSR000362-1"/>
    </source>
</evidence>
<protein>
    <recommendedName>
        <fullName evidence="3">ferredoxin--NADP(+) reductase</fullName>
        <ecNumber evidence="3">1.18.1.2</ecNumber>
    </recommendedName>
</protein>
<sequence length="546" mass="58854">MAYVITQNCCKDTSCVSVCPVDCIRPASGTGEFTDTEMLYIDPVACIDCGACAEACPVDSIYYEDELPPELERFRDINARYFEQHPLEMDIPPACPDHPAIEPGSLRVAIVGAGPAACYAACELSRIGGVEADLFERLPTPFGLIRAGVAPDHQNTKAVVDVFGAAFANTQFGCHFNVEVGRDITHDELLAHYHAVIYAVGASKSRELGIAGEQLPGNHAAADFVAWYNGHPDHAHDVFDLSAERAVIVGNGNVALDVARVLLMSPDELAKTDIADHALAALSQSSVREVVILGRRTPRDAAYSVGEFLALGHLPEIDVVIDSDDLTVKSDDDIETALKVELAREFSRKETSPERKRIVFRFMTSPVEVVGDERVMGVRVITNSVGRGDTVVSADIDDGAELIETSLFLRSIGYMGSAIDGLPFDDGKGVVPNDDGRVIDSNGQPVPGVYVTGWIKRGPSGVIGTNRSCAQETVARLWVDFDAGLLTRNVGHRSAVGELLADRGVQPVDWQGWLAIDDVERTRGAEVSRPRVKFVGISEMLAAANR</sequence>
<evidence type="ECO:0000256" key="7">
    <source>
        <dbReference type="ARBA" id="ARBA00022857"/>
    </source>
</evidence>
<name>A0A1S1NQZ6_9MYCO</name>
<evidence type="ECO:0000256" key="10">
    <source>
        <dbReference type="ARBA" id="ARBA00023014"/>
    </source>
</evidence>
<dbReference type="Gene3D" id="3.50.50.60">
    <property type="entry name" value="FAD/NAD(P)-binding domain"/>
    <property type="match status" value="1"/>
</dbReference>
<dbReference type="InterPro" id="IPR017900">
    <property type="entry name" value="4Fe4S_Fe_S_CS"/>
</dbReference>
<feature type="domain" description="4Fe-4S ferredoxin-type" evidence="14">
    <location>
        <begin position="1"/>
        <end position="29"/>
    </location>
</feature>
<keyword evidence="4" id="KW-0285">Flavoprotein</keyword>
<evidence type="ECO:0000256" key="4">
    <source>
        <dbReference type="ARBA" id="ARBA00022630"/>
    </source>
</evidence>
<evidence type="ECO:0000313" key="17">
    <source>
        <dbReference type="Proteomes" id="UP000179734"/>
    </source>
</evidence>
<dbReference type="PIRSF" id="PIRSF000362">
    <property type="entry name" value="FNR"/>
    <property type="match status" value="1"/>
</dbReference>
<dbReference type="InterPro" id="IPR036188">
    <property type="entry name" value="FAD/NAD-bd_sf"/>
</dbReference>
<reference evidence="16" key="3">
    <citation type="submission" date="2018-01" db="EMBL/GenBank/DDBJ databases">
        <authorList>
            <person name="Gaut B.S."/>
            <person name="Morton B.R."/>
            <person name="Clegg M.T."/>
            <person name="Duvall M.R."/>
        </authorList>
    </citation>
    <scope>NUCLEOTIDE SEQUENCE</scope>
    <source>
        <strain evidence="16">ATCC BAA-2683</strain>
    </source>
</reference>
<feature type="binding site" evidence="12">
    <location>
        <position position="454"/>
    </location>
    <ligand>
        <name>FAD</name>
        <dbReference type="ChEBI" id="CHEBI:57692"/>
    </ligand>
</feature>
<feature type="binding site" evidence="12">
    <location>
        <position position="180"/>
    </location>
    <ligand>
        <name>FAD</name>
        <dbReference type="ChEBI" id="CHEBI:57692"/>
    </ligand>
</feature>
<comment type="catalytic activity">
    <reaction evidence="11">
        <text>2 reduced [2Fe-2S]-[ferredoxin] + NADP(+) + H(+) = 2 oxidized [2Fe-2S]-[ferredoxin] + NADPH</text>
        <dbReference type="Rhea" id="RHEA:20125"/>
        <dbReference type="Rhea" id="RHEA-COMP:10000"/>
        <dbReference type="Rhea" id="RHEA-COMP:10001"/>
        <dbReference type="ChEBI" id="CHEBI:15378"/>
        <dbReference type="ChEBI" id="CHEBI:33737"/>
        <dbReference type="ChEBI" id="CHEBI:33738"/>
        <dbReference type="ChEBI" id="CHEBI:57783"/>
        <dbReference type="ChEBI" id="CHEBI:58349"/>
        <dbReference type="EC" id="1.18.1.2"/>
    </reaction>
</comment>
<dbReference type="GO" id="GO:0046872">
    <property type="term" value="F:metal ion binding"/>
    <property type="evidence" value="ECO:0007669"/>
    <property type="project" value="UniProtKB-KW"/>
</dbReference>
<feature type="binding site" evidence="13">
    <location>
        <position position="307"/>
    </location>
    <ligand>
        <name>NADP(+)</name>
        <dbReference type="ChEBI" id="CHEBI:58349"/>
    </ligand>
</feature>
<evidence type="ECO:0000256" key="13">
    <source>
        <dbReference type="PIRSR" id="PIRSR000362-2"/>
    </source>
</evidence>